<dbReference type="RefSeq" id="WP_075124565.1">
    <property type="nucleotide sequence ID" value="NZ_MSIE01000007.1"/>
</dbReference>
<evidence type="ECO:0000256" key="1">
    <source>
        <dbReference type="SAM" id="Phobius"/>
    </source>
</evidence>
<feature type="transmembrane region" description="Helical" evidence="1">
    <location>
        <begin position="48"/>
        <end position="67"/>
    </location>
</feature>
<keyword evidence="1" id="KW-0472">Membrane</keyword>
<sequence length="83" mass="9280">MGRTIATRYESSSEQKQQHFGRVDPFCAFAVVPLLIVAGLFFWSEIALLGVVLIVLSILIVVIDSWANRPARTSDSSSRRDNR</sequence>
<name>A0A1Q8CVZ7_9PSEU</name>
<dbReference type="EMBL" id="MSIE01000007">
    <property type="protein sequence ID" value="OLF18538.1"/>
    <property type="molecule type" value="Genomic_DNA"/>
</dbReference>
<evidence type="ECO:0000313" key="2">
    <source>
        <dbReference type="EMBL" id="OLF18538.1"/>
    </source>
</evidence>
<dbReference type="STRING" id="1912961.BU204_06205"/>
<protein>
    <submittedName>
        <fullName evidence="2">Uncharacterized protein</fullName>
    </submittedName>
</protein>
<reference evidence="2 3" key="1">
    <citation type="submission" date="2016-12" db="EMBL/GenBank/DDBJ databases">
        <title>The draft genome sequence of Actinophytocola sp. 11-183.</title>
        <authorList>
            <person name="Wang W."/>
            <person name="Yuan L."/>
        </authorList>
    </citation>
    <scope>NUCLEOTIDE SEQUENCE [LARGE SCALE GENOMIC DNA]</scope>
    <source>
        <strain evidence="2 3">11-183</strain>
    </source>
</reference>
<keyword evidence="3" id="KW-1185">Reference proteome</keyword>
<keyword evidence="1" id="KW-0812">Transmembrane</keyword>
<feature type="transmembrane region" description="Helical" evidence="1">
    <location>
        <begin position="21"/>
        <end position="42"/>
    </location>
</feature>
<dbReference type="OrthoDB" id="3638627at2"/>
<comment type="caution">
    <text evidence="2">The sequence shown here is derived from an EMBL/GenBank/DDBJ whole genome shotgun (WGS) entry which is preliminary data.</text>
</comment>
<proteinExistence type="predicted"/>
<evidence type="ECO:0000313" key="3">
    <source>
        <dbReference type="Proteomes" id="UP000185596"/>
    </source>
</evidence>
<keyword evidence="1" id="KW-1133">Transmembrane helix</keyword>
<accession>A0A1Q8CVZ7</accession>
<dbReference type="Proteomes" id="UP000185596">
    <property type="component" value="Unassembled WGS sequence"/>
</dbReference>
<organism evidence="2 3">
    <name type="scientific">Actinophytocola xanthii</name>
    <dbReference type="NCBI Taxonomy" id="1912961"/>
    <lineage>
        <taxon>Bacteria</taxon>
        <taxon>Bacillati</taxon>
        <taxon>Actinomycetota</taxon>
        <taxon>Actinomycetes</taxon>
        <taxon>Pseudonocardiales</taxon>
        <taxon>Pseudonocardiaceae</taxon>
    </lineage>
</organism>
<gene>
    <name evidence="2" type="ORF">BU204_06205</name>
</gene>
<dbReference type="AlphaFoldDB" id="A0A1Q8CVZ7"/>